<evidence type="ECO:0000313" key="2">
    <source>
        <dbReference type="Proteomes" id="UP000016201"/>
    </source>
</evidence>
<accession>R9B123</accession>
<organism evidence="1 2">
    <name type="scientific">Acinetobacter tandoii DSM 14970 = CIP 107469</name>
    <dbReference type="NCBI Taxonomy" id="1120927"/>
    <lineage>
        <taxon>Bacteria</taxon>
        <taxon>Pseudomonadati</taxon>
        <taxon>Pseudomonadota</taxon>
        <taxon>Gammaproteobacteria</taxon>
        <taxon>Moraxellales</taxon>
        <taxon>Moraxellaceae</taxon>
        <taxon>Acinetobacter</taxon>
    </lineage>
</organism>
<evidence type="ECO:0000313" key="1">
    <source>
        <dbReference type="EMBL" id="EOR08184.1"/>
    </source>
</evidence>
<comment type="caution">
    <text evidence="1">The sequence shown here is derived from an EMBL/GenBank/DDBJ whole genome shotgun (WGS) entry which is preliminary data.</text>
</comment>
<name>R9B123_9GAMM</name>
<proteinExistence type="predicted"/>
<dbReference type="PATRIC" id="fig|1120927.3.peg.1492"/>
<dbReference type="RefSeq" id="WP_016166624.1">
    <property type="nucleotide sequence ID" value="NZ_JHZG01000011.1"/>
</dbReference>
<protein>
    <submittedName>
        <fullName evidence="1">Uncharacterized protein</fullName>
    </submittedName>
</protein>
<gene>
    <name evidence="1" type="ORF">I593_01539</name>
</gene>
<dbReference type="eggNOG" id="ENOG5031S10">
    <property type="taxonomic scope" value="Bacteria"/>
</dbReference>
<dbReference type="AlphaFoldDB" id="R9B123"/>
<reference evidence="1 2" key="1">
    <citation type="submission" date="2013-03" db="EMBL/GenBank/DDBJ databases">
        <title>The Genome Sequence of Acinetobacter tandoii CIP 107469.</title>
        <authorList>
            <consortium name="The Broad Institute Genome Sequencing Platform"/>
            <consortium name="The Broad Institute Genome Sequencing Center for Infectious Disease"/>
            <person name="Cerqueira G."/>
            <person name="Feldgarden M."/>
            <person name="Courvalin P."/>
            <person name="Perichon B."/>
            <person name="Grillot-Courvalin C."/>
            <person name="Clermont D."/>
            <person name="Rocha E."/>
            <person name="Yoon E.-J."/>
            <person name="Nemec A."/>
            <person name="Walker B."/>
            <person name="Young S.K."/>
            <person name="Zeng Q."/>
            <person name="Gargeya S."/>
            <person name="Fitzgerald M."/>
            <person name="Haas B."/>
            <person name="Abouelleil A."/>
            <person name="Alvarado L."/>
            <person name="Arachchi H.M."/>
            <person name="Berlin A.M."/>
            <person name="Chapman S.B."/>
            <person name="Dewar J."/>
            <person name="Goldberg J."/>
            <person name="Griggs A."/>
            <person name="Gujja S."/>
            <person name="Hansen M."/>
            <person name="Howarth C."/>
            <person name="Imamovic A."/>
            <person name="Larimer J."/>
            <person name="McCowan C."/>
            <person name="Murphy C."/>
            <person name="Neiman D."/>
            <person name="Pearson M."/>
            <person name="Priest M."/>
            <person name="Roberts A."/>
            <person name="Saif S."/>
            <person name="Shea T."/>
            <person name="Sisk P."/>
            <person name="Sykes S."/>
            <person name="Wortman J."/>
            <person name="Nusbaum C."/>
            <person name="Birren B."/>
        </authorList>
    </citation>
    <scope>NUCLEOTIDE SEQUENCE [LARGE SCALE GENOMIC DNA]</scope>
    <source>
        <strain evidence="1 2">CIP 107469</strain>
    </source>
</reference>
<dbReference type="Proteomes" id="UP000016201">
    <property type="component" value="Unassembled WGS sequence"/>
</dbReference>
<sequence>MTDKKLSPPLVIESIGAEGTTWMLSFNGPNPEEDDAIELSQNQCFWLLEKIMNIDPNLFDSAKEKFLHSK</sequence>
<keyword evidence="2" id="KW-1185">Reference proteome</keyword>
<dbReference type="EMBL" id="AQFM01000036">
    <property type="protein sequence ID" value="EOR08184.1"/>
    <property type="molecule type" value="Genomic_DNA"/>
</dbReference>